<reference evidence="3" key="1">
    <citation type="journal article" date="2020" name="Appl. Environ. Microbiol.">
        <title>Diazotrophic Anaeromyxobacter Isolates from Soils.</title>
        <authorList>
            <person name="Masuda Y."/>
            <person name="Yamanaka H."/>
            <person name="Xu Z.X."/>
            <person name="Shiratori Y."/>
            <person name="Aono T."/>
            <person name="Amachi S."/>
            <person name="Senoo K."/>
            <person name="Itoh H."/>
        </authorList>
    </citation>
    <scope>NUCLEOTIDE SEQUENCE [LARGE SCALE GENOMIC DNA]</scope>
    <source>
        <strain evidence="3">R267</strain>
    </source>
</reference>
<organism evidence="2 3">
    <name type="scientific">Anaeromyxobacter diazotrophicus</name>
    <dbReference type="NCBI Taxonomy" id="2590199"/>
    <lineage>
        <taxon>Bacteria</taxon>
        <taxon>Pseudomonadati</taxon>
        <taxon>Myxococcota</taxon>
        <taxon>Myxococcia</taxon>
        <taxon>Myxococcales</taxon>
        <taxon>Cystobacterineae</taxon>
        <taxon>Anaeromyxobacteraceae</taxon>
        <taxon>Anaeromyxobacter</taxon>
    </lineage>
</organism>
<protein>
    <recommendedName>
        <fullName evidence="1">Bacterial repeat domain-containing protein</fullName>
    </recommendedName>
</protein>
<dbReference type="SUPFAM" id="SSF48695">
    <property type="entry name" value="Multiheme cytochromes"/>
    <property type="match status" value="1"/>
</dbReference>
<dbReference type="InterPro" id="IPR044060">
    <property type="entry name" value="Bacterial_rp_domain"/>
</dbReference>
<evidence type="ECO:0000313" key="2">
    <source>
        <dbReference type="EMBL" id="GEJ57737.1"/>
    </source>
</evidence>
<gene>
    <name evidence="2" type="ORF">AMYX_24780</name>
</gene>
<proteinExistence type="predicted"/>
<dbReference type="Pfam" id="PF18998">
    <property type="entry name" value="Flg_new_2"/>
    <property type="match status" value="2"/>
</dbReference>
<dbReference type="EMBL" id="BJTG01000005">
    <property type="protein sequence ID" value="GEJ57737.1"/>
    <property type="molecule type" value="Genomic_DNA"/>
</dbReference>
<evidence type="ECO:0000259" key="1">
    <source>
        <dbReference type="Pfam" id="PF18998"/>
    </source>
</evidence>
<dbReference type="Proteomes" id="UP000503640">
    <property type="component" value="Unassembled WGS sequence"/>
</dbReference>
<feature type="domain" description="Bacterial repeat" evidence="1">
    <location>
        <begin position="712"/>
        <end position="770"/>
    </location>
</feature>
<sequence length="864" mass="87247">MARKSNTTSTAMDKTSYFFTFQCGICHPGGGPTQYDRDGQLYWNGTQFGYGGGVAALPDAAKLDGDYGFIAPKNVMSADGLTVVTPAGTPIPAAGWKKNGVLQADCLMCHLAGYSWKNRAATLAGGAGLPGVAAFKVAPTMGAGWGTVTIAAAPAFPPTASAVGPVDYALGVTGGTLVVDAQNQLVIPLGKIGPTPQANCRGCHAIPDTKKSGRTLAATNDVHTAAAIGCTACHPNAAGVPGGRLEHQIGKGDITIGSVRDDLDNTGLSCADCHLGGKAPAGLFAPDPTRAHASIAPLHFAALACQACHVRYMEDDPSTTSVDVPELVYEMSTTGSQKVSTWDRYFASVGPAGAPFRWYPAVRSWKGKLTTVKPLLTAYYGDWLSGTGDGAIIRPLPLRLVRKVLTGAYPPGGARLGALPLTGGGPDAANPVQYRRSDIQASLTALAAEVDTANDDPAADKTIAVRPVLIRAGKVYYLDDAGKVEFFDSAVAESHDFAINHNVVPKRDPADPSLKPGPYGAGGCTDCHSAGSTFFFGKQLIEPAEDEFLDAAGTVPNPNAGQPRFIARWEAMGYSEFRVASLTGERVPVAVRMLGSGPGSTVTGGGIDCRFAGGLCTTTVAQGSALVLTANPGVGAAISSWAGCTSVSADELTCTLSVAGGATGLNTGKVVTATFGAPAQTTPVTGSGLNLSVVGTGWGTVSGGGFNCNLGTQGACNGALADGTLVTLTATPGPNTALVSWQGCTPSAGAPAQCTVTVAGTTAVTALFSNGSGGGPYSPTQALVVTVGSLVAHNTITGGGIACASGTGGTCRIDPATGSTITLTAAPAAGSAFLRFEGCTSTPTPTTCTVTMTQPTHVTGYFSP</sequence>
<name>A0A7I9VP55_9BACT</name>
<dbReference type="AlphaFoldDB" id="A0A7I9VP55"/>
<evidence type="ECO:0000313" key="3">
    <source>
        <dbReference type="Proteomes" id="UP000503640"/>
    </source>
</evidence>
<feature type="domain" description="Bacterial repeat" evidence="1">
    <location>
        <begin position="804"/>
        <end position="863"/>
    </location>
</feature>
<dbReference type="InterPro" id="IPR036280">
    <property type="entry name" value="Multihaem_cyt_sf"/>
</dbReference>
<comment type="caution">
    <text evidence="2">The sequence shown here is derived from an EMBL/GenBank/DDBJ whole genome shotgun (WGS) entry which is preliminary data.</text>
</comment>
<keyword evidence="3" id="KW-1185">Reference proteome</keyword>
<accession>A0A7I9VP55</accession>